<evidence type="ECO:0000259" key="10">
    <source>
        <dbReference type="PROSITE" id="PS51044"/>
    </source>
</evidence>
<dbReference type="PANTHER" id="PTHR10782">
    <property type="entry name" value="ZINC FINGER MIZ DOMAIN-CONTAINING PROTEIN"/>
    <property type="match status" value="1"/>
</dbReference>
<keyword evidence="5 8" id="KW-0863">Zinc-finger</keyword>
<evidence type="ECO:0000256" key="6">
    <source>
        <dbReference type="ARBA" id="ARBA00022786"/>
    </source>
</evidence>
<evidence type="ECO:0000256" key="8">
    <source>
        <dbReference type="PROSITE-ProRule" id="PRU00452"/>
    </source>
</evidence>
<feature type="compositionally biased region" description="Polar residues" evidence="9">
    <location>
        <begin position="666"/>
        <end position="677"/>
    </location>
</feature>
<dbReference type="Gene3D" id="2.60.120.780">
    <property type="entry name" value="PINIT domain"/>
    <property type="match status" value="1"/>
</dbReference>
<dbReference type="InterPro" id="IPR004181">
    <property type="entry name" value="Znf_MIZ"/>
</dbReference>
<name>A0A9P5Z6H5_9AGAR</name>
<dbReference type="Pfam" id="PF02891">
    <property type="entry name" value="zf-MIZ"/>
    <property type="match status" value="1"/>
</dbReference>
<evidence type="ECO:0000313" key="12">
    <source>
        <dbReference type="EMBL" id="KAF9480995.1"/>
    </source>
</evidence>
<organism evidence="12 13">
    <name type="scientific">Pholiota conissans</name>
    <dbReference type="NCBI Taxonomy" id="109636"/>
    <lineage>
        <taxon>Eukaryota</taxon>
        <taxon>Fungi</taxon>
        <taxon>Dikarya</taxon>
        <taxon>Basidiomycota</taxon>
        <taxon>Agaricomycotina</taxon>
        <taxon>Agaricomycetes</taxon>
        <taxon>Agaricomycetidae</taxon>
        <taxon>Agaricales</taxon>
        <taxon>Agaricineae</taxon>
        <taxon>Strophariaceae</taxon>
        <taxon>Pholiota</taxon>
    </lineage>
</organism>
<feature type="compositionally biased region" description="Acidic residues" evidence="9">
    <location>
        <begin position="548"/>
        <end position="557"/>
    </location>
</feature>
<evidence type="ECO:0000256" key="5">
    <source>
        <dbReference type="ARBA" id="ARBA00022771"/>
    </source>
</evidence>
<dbReference type="Gene3D" id="3.30.40.10">
    <property type="entry name" value="Zinc/RING finger domain, C3HC4 (zinc finger)"/>
    <property type="match status" value="1"/>
</dbReference>
<dbReference type="GO" id="GO:0000785">
    <property type="term" value="C:chromatin"/>
    <property type="evidence" value="ECO:0007669"/>
    <property type="project" value="TreeGrafter"/>
</dbReference>
<evidence type="ECO:0000259" key="11">
    <source>
        <dbReference type="PROSITE" id="PS51466"/>
    </source>
</evidence>
<dbReference type="GO" id="GO:0061665">
    <property type="term" value="F:SUMO ligase activity"/>
    <property type="evidence" value="ECO:0007669"/>
    <property type="project" value="TreeGrafter"/>
</dbReference>
<evidence type="ECO:0000256" key="4">
    <source>
        <dbReference type="ARBA" id="ARBA00022723"/>
    </source>
</evidence>
<keyword evidence="7" id="KW-0862">Zinc</keyword>
<feature type="domain" description="SP-RING-type" evidence="10">
    <location>
        <begin position="338"/>
        <end position="423"/>
    </location>
</feature>
<comment type="pathway">
    <text evidence="1">Protein modification; protein sumoylation.</text>
</comment>
<dbReference type="PANTHER" id="PTHR10782:SF4">
    <property type="entry name" value="TONALLI, ISOFORM E"/>
    <property type="match status" value="1"/>
</dbReference>
<reference evidence="12" key="1">
    <citation type="submission" date="2020-11" db="EMBL/GenBank/DDBJ databases">
        <authorList>
            <consortium name="DOE Joint Genome Institute"/>
            <person name="Ahrendt S."/>
            <person name="Riley R."/>
            <person name="Andreopoulos W."/>
            <person name="Labutti K."/>
            <person name="Pangilinan J."/>
            <person name="Ruiz-Duenas F.J."/>
            <person name="Barrasa J.M."/>
            <person name="Sanchez-Garcia M."/>
            <person name="Camarero S."/>
            <person name="Miyauchi S."/>
            <person name="Serrano A."/>
            <person name="Linde D."/>
            <person name="Babiker R."/>
            <person name="Drula E."/>
            <person name="Ayuso-Fernandez I."/>
            <person name="Pacheco R."/>
            <person name="Padilla G."/>
            <person name="Ferreira P."/>
            <person name="Barriuso J."/>
            <person name="Kellner H."/>
            <person name="Castanera R."/>
            <person name="Alfaro M."/>
            <person name="Ramirez L."/>
            <person name="Pisabarro A.G."/>
            <person name="Kuo A."/>
            <person name="Tritt A."/>
            <person name="Lipzen A."/>
            <person name="He G."/>
            <person name="Yan M."/>
            <person name="Ng V."/>
            <person name="Cullen D."/>
            <person name="Martin F."/>
            <person name="Rosso M.-N."/>
            <person name="Henrissat B."/>
            <person name="Hibbett D."/>
            <person name="Martinez A.T."/>
            <person name="Grigoriev I.V."/>
        </authorList>
    </citation>
    <scope>NUCLEOTIDE SEQUENCE</scope>
    <source>
        <strain evidence="12">CIRM-BRFM 674</strain>
    </source>
</reference>
<dbReference type="Proteomes" id="UP000807469">
    <property type="component" value="Unassembled WGS sequence"/>
</dbReference>
<gene>
    <name evidence="12" type="ORF">BDN70DRAFT_876865</name>
</gene>
<sequence length="677" mass="74652">MASADTWLDFESIRHNIKNNTVDRLKQILAGFNEECGTHFPKSGKKQDIIDRICKALDGWRASLAEDRWAKAKAVVYQVRSTGLYHPSRPMPLSASLPATSTSSHAPYDPPKPMQYQHAAGSSSIPHFDPYAPPRRPVTLPTPVPSTSTQKVTGGIRFKDSPFFNVDQAVTSVVECPESASPTDRRQQTLSFTLTGDQLMKMKTPGSKYQLRLFCTSSIFFAGLNSFRSINMPCPMEFPPTCEVRVNSTQITANLKGLKKKPGTAPPPDIGKYSKLTGHNKVEMVYVNSQQPVQSKKYYMIVMLVEATTIDALVGNLKSHHLRTAQEVRQKMIQSMSEDDEIIAGPQKMSLKCPLTFVRISTPCRSSKCVHPQCFDATSWFTMMEQTTTWLCPVCERTLDHKDLIMDGYFNEILEQTPESVEDVIVEADGQWHTSDNKYGSTEWKESHPAAKPPSPAKKASSPPPIAACPAPNGNGVAQANGKARAPDVEVLVLDDTDDDDDEGQVKRELSLSYASSANHSFDSRPPPLTQQSQSQSQALSSNVIDLTLDDSDEDDPPIVQSNAYGKRKASDAELENPPITDQMWKKGRVDPSSRILPPVPRVPSAGSMNGSAPVLHTTSINMSPHTPTTPNHYQSYPNNYAYSRPVGVNNPSLQLPPLTGANYPSRPSQQSNTRWP</sequence>
<comment type="caution">
    <text evidence="12">The sequence shown here is derived from an EMBL/GenBank/DDBJ whole genome shotgun (WGS) entry which is preliminary data.</text>
</comment>
<evidence type="ECO:0000256" key="2">
    <source>
        <dbReference type="ARBA" id="ARBA00005383"/>
    </source>
</evidence>
<evidence type="ECO:0000256" key="1">
    <source>
        <dbReference type="ARBA" id="ARBA00004718"/>
    </source>
</evidence>
<feature type="region of interest" description="Disordered" evidence="9">
    <location>
        <begin position="518"/>
        <end position="677"/>
    </location>
</feature>
<dbReference type="AlphaFoldDB" id="A0A9P5Z6H5"/>
<feature type="compositionally biased region" description="Pro residues" evidence="9">
    <location>
        <begin position="451"/>
        <end position="467"/>
    </location>
</feature>
<protein>
    <submittedName>
        <fullName evidence="12">Uncharacterized protein</fullName>
    </submittedName>
</protein>
<evidence type="ECO:0000256" key="9">
    <source>
        <dbReference type="SAM" id="MobiDB-lite"/>
    </source>
</evidence>
<evidence type="ECO:0000256" key="7">
    <source>
        <dbReference type="ARBA" id="ARBA00022833"/>
    </source>
</evidence>
<dbReference type="OrthoDB" id="28127at2759"/>
<dbReference type="Pfam" id="PF14324">
    <property type="entry name" value="PINIT"/>
    <property type="match status" value="1"/>
</dbReference>
<keyword evidence="13" id="KW-1185">Reference proteome</keyword>
<feature type="compositionally biased region" description="Polar residues" evidence="9">
    <location>
        <begin position="607"/>
        <end position="642"/>
    </location>
</feature>
<feature type="domain" description="PINIT" evidence="11">
    <location>
        <begin position="142"/>
        <end position="308"/>
    </location>
</feature>
<dbReference type="GO" id="GO:0016925">
    <property type="term" value="P:protein sumoylation"/>
    <property type="evidence" value="ECO:0007669"/>
    <property type="project" value="TreeGrafter"/>
</dbReference>
<dbReference type="PROSITE" id="PS51466">
    <property type="entry name" value="PINIT"/>
    <property type="match status" value="1"/>
</dbReference>
<keyword evidence="4" id="KW-0479">Metal-binding</keyword>
<comment type="similarity">
    <text evidence="2">Belongs to the PIAS family.</text>
</comment>
<feature type="compositionally biased region" description="Low complexity" evidence="9">
    <location>
        <begin position="531"/>
        <end position="542"/>
    </location>
</feature>
<dbReference type="EMBL" id="MU155185">
    <property type="protein sequence ID" value="KAF9480995.1"/>
    <property type="molecule type" value="Genomic_DNA"/>
</dbReference>
<dbReference type="InterPro" id="IPR038654">
    <property type="entry name" value="PINIT_sf"/>
</dbReference>
<evidence type="ECO:0000313" key="13">
    <source>
        <dbReference type="Proteomes" id="UP000807469"/>
    </source>
</evidence>
<dbReference type="PROSITE" id="PS51044">
    <property type="entry name" value="ZF_SP_RING"/>
    <property type="match status" value="1"/>
</dbReference>
<dbReference type="InterPro" id="IPR023321">
    <property type="entry name" value="PINIT"/>
</dbReference>
<evidence type="ECO:0000256" key="3">
    <source>
        <dbReference type="ARBA" id="ARBA00022679"/>
    </source>
</evidence>
<keyword evidence="3" id="KW-0808">Transferase</keyword>
<proteinExistence type="inferred from homology"/>
<dbReference type="InterPro" id="IPR013083">
    <property type="entry name" value="Znf_RING/FYVE/PHD"/>
</dbReference>
<feature type="region of interest" description="Disordered" evidence="9">
    <location>
        <begin position="432"/>
        <end position="484"/>
    </location>
</feature>
<keyword evidence="6" id="KW-0833">Ubl conjugation pathway</keyword>
<accession>A0A9P5Z6H5</accession>
<dbReference type="GO" id="GO:0008270">
    <property type="term" value="F:zinc ion binding"/>
    <property type="evidence" value="ECO:0007669"/>
    <property type="project" value="UniProtKB-KW"/>
</dbReference>